<feature type="coiled-coil region" evidence="7">
    <location>
        <begin position="1397"/>
        <end position="1424"/>
    </location>
</feature>
<dbReference type="Proteomes" id="UP000789342">
    <property type="component" value="Unassembled WGS sequence"/>
</dbReference>
<sequence length="4557" mass="526553">MSSNNSGNVRRRKHLVNVNKDSSSTQGSKTNASNKQAENKTHNSPNENAHNRNDTQNTSKRRGNRRKDINSNVVPDGKSATQQSTREFSEGRDFQSRKEDNNPNAVPDGKSDTQQNTREFSEGRNFQSHKEENEFPKPLREASTFDSYDGQMGENKLSQKNVPDPFISESGQKATISSDPMIDSSESESEMLESRSDANKVEVRDEDLDDAGQTGSSKFSVKDLGVKKIIDKLLPKENDDDVIIRFYVHLPRLDGKPIVVGSIEELGNWEKSVVELKEIERNTGCYQSKLVRIPLNRFEDNIHYKYAFLQGKKKTKNLILEGDGEHTNRALEVHGGSQYDIWIPNDNRNFRNDIKEYCFVKIIYDAISKENLKEKIMEYEKILKLEHRLTIKSSSDGFISRSLLGNITLEKRLFLCVLLGYFMGESENSLYGLKKDFQSNSLLETLCQIDKDTFPSDTIRKVRFAIMPLIRHNIDHLRSLEWINIFTTVKLLDPEYEFIDHIPEQNYSENEMNKFLACLRERVCPHIDQTEDNDIYVKIAKWMLKQCNSIKSITEMWTIIVHTPERDIQLREYFKGRVQNIVKKMDSCVVLRSQFFGLSDDLKNLTSEVFRLRSLEFISLYCKRDWSKEHLEAITDLLLSQQLEWTQQDYISLLDNISKSIDLGLLTFFNRFLEFWSTSFKNTNEETLPSICKQWYKQLLDRGASVAKLKDKFVFMAFNHVSLVHPYIGELNVWTELLSMAYDRAKTYPQINIFGSVDKVVKRLVPPVAERFGLMVQELLRPFVEQMDELLLKKIKTICTPHVGETENTSSPGSELHVPNGICEDILYLVMTRLQSTFDSKSYSTEFHLDLLGRARLWITILRSTGCVEKLHTHPHIQEIRDAISNLAELILEENINLYLLQELLTHDNEFLSSYFDSAIVKKDITALVVSRDVLEKIRGKYKDYEQKLDILRVFYTEFCHDHGVTDVTEFLDDISLRNQLKRQIKLKDALLTNNWTMHQSSEDIANRTYKFFRSRTFKNIYNNFLKQEVHPGRNLKVQDITELMIRVHEKYSEICAQHKNWEKLQFSNASLVWSNVSDVEVELDLMNLQREKSSEFIRTLKHLSNVSQWVERLDQLIQVVHIFRVYLEEDDEWLQTSYNDLKDDFLSLGKLRDFFESLEKRLSDINNDICWSLIKEISASSDFISFLRTIADEDLKNLINGVDDSEGRLVQEDTVSSLIQVKQILIPLINTAEGYPLQAFLIDLNHVAKSNTLLASKITLCNSNNMALQNMYNNISNRGEVAKERIKNAVKIGNYIFHWSSDDYECSVTLTYPSKGGIVVINISELQDLRGRALLIAKPTVDINHIDDEEHEPFENIVNDFVIQVDIVLDVVRLSSELIEKGHFSYRESKVSLRGTDELKQHRRELENELRSWETAVNSAQDKYYYLTFFPARHILLFFDYFNQSGKDNCESLCRTLVKYVNPVAGSRLYRDKRFTFKKGEYYRVLCGIGAKLNEILGSLSKDPYSLEDTGERVVSDLVDRGKLFIASCSDKFLIPNVIMSLQINQGACPSSWQLLNCTSSTTSEDISIFIKRCFLAANNGYQDHLFCMANLEVLDFKLQYDLVKKIRSYIKKSENYYLALICCPEKGTHHHILDRFSDFRATNGLSTDAMKKIYKIICNDVICVTSELSGQGKTEWIRQESFRKHRIPRSFLISDGDDFGKLVRRFNKFELSREIDSLHINIISADNPEEINMFLFQLLTFGIVSHKGVIAIMPSIPIFVEVASSTDERLMKSIKFLSCLDSIKLYFRINKLLTSREINSQVQVVCHYLDQYEKQVLDEKNISFQSGSLRPLPSKRCQELLEKHFFNDISPDLVSFRFLEIFINVFADQLVRLSSSSFFRVENLSLMVKDEEGTRTTLFEALSDVSKDFATRSTGTKLSQKQAISDEAVDDQLGNIVPWDDSNHLLVFFLSQAPDSICALYRDQTRVPENVRKLLRSQDITHRDNDLSPWRLDDYRNMPTDLLLQRLEKIARRTAHHIDYPPYAFFLAKVVEVEFYALNLHAGITEEIIFQFMSDSLVHADERDVWLFFDEINTCNHIGLLADLIAHRIYLGKLLSPNVRIFAACNPYRIRTKSVSEAGLQTTSKHEFHRSNLVYEKSKYPPSGLPVSIRSYILALGLSYQSRLYLQDLRTEYRKEMCKILQKAKMYISADEFKKTIRLEQEDYLNRMNLPPNTAKNDALLENVLVMIVCILTKIPLFVIGAPGSSKSLAIRLVSQNLRGSSSSTSDGILKVFDKAYNYQKTSSEEFPVISVVLLDEVGLAETSPYNPLKVLHSLLEPSYPSDGPTVAVVGISNWRLDNSKSSRALLVQRPKLGQEDLVDIAVRLLDNGTEQAQKSSLRPLAKAYSEYEQTGQEFRNFHGLRDYYSLVKSLSLVDLKPENIQMSLARNFGGTERQEELCQKYFGEVISSFNRNQSWSYKPIPVDHLIYENLDDKSARHLMIIGKSDSIVNLLTFKLRERDLDPVIIFGSQFPNDRDDYSYTVLSRIMMCVEAGRPLILTDLDIIYGSLYDLWNQNYIVAGSKDDPKYYTRVALGAYANPMLSVAKNFRCILVMDEKKLPDADPPLLNRFEKQRMTMNDVLTINQRELVDQLTDWAKQMSTYSGSGNFIPSHKRFTLNDLFIGFDPDETIPSLVIYVKKNYPQLDDEEILEKCKETLIWIATSDGIVRAENSSMPTEEIEKWKDVYFRDQKHENLSDYFIDVLEKSMFDTNASERGYQVIINTFSNINTDIQMCLQGVSRCSVIKLSTFKTETEFQSQVKKFWFSSREKDLLVLQCDTTTVNAKCIKLAKFVIEQLRNEYYQQDDAELITKHACIILHMHRDLNSSFVGFNFMSGWHQVTIETLAKQDKHLSLLLYGDLGEIIERVYPFEEILNQELLWCLSCIKYPSTTSSLEHVKALNVDIRNSPDFINLLKERTIDWLRDTVTFTDWQYNVASDKKSLYPYSSFAIALSAHIRTLVRQPIAKLLCALERLSVISTFLNLQKSDQMEKEENEKLLRFWRQMFMDKSVISIEDLQEPKPDGYSLTSGVYNLKFPFSYYFMKQIDGFKRLYDDEVHKLREDPNCVDPENGKIHDYILRDYTKSFTTNLLDSVPNFKTSPIQFNKELYFDDFLIVNCPIRKHVDALSYVLHKKLGPDKVLNPFLLHIYWWNNVNTILVEFQLARMCPIKYRRNDIHQGMNLDEHLIESASQGLLSKFCEGQIHDYDEWQHEATRVLSLCEKIPGTSTLSLHLLQISSDLLSVKSIHTDIIKNIIILGNNEFMSSQFAYTVLISLGDYDHYPRRLFITKYLDIVPIESDTRLTLYEYLFSIEPFPHMSIIILRIFELEDKENKDIFFRLLDDAERTLQFSPRLNIIDRYLGENGLHTRMASLCCDVIQKTFFAKNDLPYSSNYFRHALNRITENRFPLSKLTAIAFLKEFVHQFWNYTNPNNNVTETIDINRVGGGDLDLFTLIGTINDYMQRQDFPLVQSLKYYFLRDLRMREFSMDDVKRFCQEQQFTLPWISSLSWNDTQEIKLPFDPYWSLGDDYSILENSFLPLLNNNRLPFNSTFFKQFSKKDAKESHIALIGLIFNRLHALRASREWSQAETQAAEFLLEKIRSVSHISSTYKETVARIIKDEHVLMRINTNTSTRDLLIKFVIGHVIALHASIPSESSPLAYLLQNIHYCNGSYILTCPSDIESLILNAIGEKLTRYKCICGYLYVIGNCGFTNGRSTCPECRRVIGGANHVAEPGQKKLDTKPKVGSKSKDQTGYIGEPINKEKNESVRSMNPVSYRILHLFVHAIIGSWAPVPHALEFLRKNNHVATDTEIYCMGHIQNDWTILKELLDISDEGLALLLHSILNLLTSIPPKTLLLKGSAERQEWEHDFLKNYVAPQVKNVTETVIEFRNQIDDAVKNSQGSNNNIEREIQQTMPMDKNYQRTYLPNLWRAIGDTSLQSLRAHYFADENNVNVHPFLSVFFNRSENLEFIKYLYPIVKFVMMVSSKLEYRLSREESERQTFREFIRDLSDNEDHDASNMIDLAFNDFARSWNAVIRKVKNYQCHELPKEKPKINYDSPIVFALVEPKDSGIYLCAILEYLIGLQNDFLQEVIAIPSGSHSLNFMGETKLSAFDSSSSSAQRYIRSIQITHAKSENLINYKWDDQILRHSQRNLDAGRGNEVFYDFQKIEELLARQLLSDKVHIETLNDSQMFIEPFHFHMELFKGYMRILSEVKNSIPQQPISSENVSRILGLTSNSSFITRQYNPDSLSFDSASELLSCLEILLCFVKRTLTGTGEMSIIDYVDKWKTLATLKGNDLFANLLKVNLKLKNLVALYELIEVQFANGVVNYISDKYKENLTDDLKEEITKAIDYDQTHSEDLTKIPAEVFSSALKRFILRFLSSESIKEDYPLSVYFTDETLNLWPSFITDELVNEHFPDSLLACHAYYSFKFIDSKLEELRKQQKTTGGASKNAKFQESGTDGSGSSRGGKNNRNPKNANESSSSIDTGDRGASSSRGHQNTRRGNRQAKKNKTFDTM</sequence>
<dbReference type="GO" id="GO:0005737">
    <property type="term" value="C:cytoplasm"/>
    <property type="evidence" value="ECO:0007669"/>
    <property type="project" value="UniProtKB-SubCell"/>
</dbReference>
<evidence type="ECO:0000256" key="1">
    <source>
        <dbReference type="ARBA" id="ARBA00004496"/>
    </source>
</evidence>
<dbReference type="SUPFAM" id="SSF52540">
    <property type="entry name" value="P-loop containing nucleoside triphosphate hydrolases"/>
    <property type="match status" value="1"/>
</dbReference>
<keyword evidence="7" id="KW-0175">Coiled coil</keyword>
<dbReference type="InterPro" id="IPR031248">
    <property type="entry name" value="RNF213"/>
</dbReference>
<protein>
    <submittedName>
        <fullName evidence="10">7322_t:CDS:1</fullName>
    </submittedName>
</protein>
<dbReference type="GO" id="GO:0016887">
    <property type="term" value="F:ATP hydrolysis activity"/>
    <property type="evidence" value="ECO:0007669"/>
    <property type="project" value="InterPro"/>
</dbReference>
<dbReference type="GO" id="GO:0030246">
    <property type="term" value="F:carbohydrate binding"/>
    <property type="evidence" value="ECO:0007669"/>
    <property type="project" value="InterPro"/>
</dbReference>
<feature type="non-terminal residue" evidence="10">
    <location>
        <position position="4557"/>
    </location>
</feature>
<feature type="compositionally biased region" description="Basic and acidic residues" evidence="8">
    <location>
        <begin position="128"/>
        <end position="140"/>
    </location>
</feature>
<feature type="compositionally biased region" description="Polar residues" evidence="8">
    <location>
        <begin position="19"/>
        <end position="58"/>
    </location>
</feature>
<dbReference type="GO" id="GO:0008270">
    <property type="term" value="F:zinc ion binding"/>
    <property type="evidence" value="ECO:0007669"/>
    <property type="project" value="UniProtKB-KW"/>
</dbReference>
<keyword evidence="11" id="KW-1185">Reference proteome</keyword>
<proteinExistence type="predicted"/>
<feature type="domain" description="RZ-type" evidence="9">
    <location>
        <begin position="3715"/>
        <end position="3793"/>
    </location>
</feature>
<evidence type="ECO:0000256" key="5">
    <source>
        <dbReference type="ARBA" id="ARBA00022833"/>
    </source>
</evidence>
<evidence type="ECO:0000256" key="8">
    <source>
        <dbReference type="SAM" id="MobiDB-lite"/>
    </source>
</evidence>
<evidence type="ECO:0000256" key="6">
    <source>
        <dbReference type="ARBA" id="ARBA00022859"/>
    </source>
</evidence>
<accession>A0A9N8VED7</accession>
<feature type="region of interest" description="Disordered" evidence="8">
    <location>
        <begin position="3774"/>
        <end position="3796"/>
    </location>
</feature>
<evidence type="ECO:0000313" key="10">
    <source>
        <dbReference type="EMBL" id="CAG8448239.1"/>
    </source>
</evidence>
<gene>
    <name evidence="10" type="ORF">AMORRO_LOCUS756</name>
</gene>
<dbReference type="GO" id="GO:0002376">
    <property type="term" value="P:immune system process"/>
    <property type="evidence" value="ECO:0007669"/>
    <property type="project" value="UniProtKB-KW"/>
</dbReference>
<dbReference type="PANTHER" id="PTHR22605">
    <property type="entry name" value="RZ-TYPE DOMAIN-CONTAINING PROTEIN"/>
    <property type="match status" value="1"/>
</dbReference>
<comment type="caution">
    <text evidence="10">The sequence shown here is derived from an EMBL/GenBank/DDBJ whole genome shotgun (WGS) entry which is preliminary data.</text>
</comment>
<comment type="subcellular location">
    <subcellularLocation>
        <location evidence="1">Cytoplasm</location>
    </subcellularLocation>
</comment>
<feature type="region of interest" description="Disordered" evidence="8">
    <location>
        <begin position="1"/>
        <end position="199"/>
    </location>
</feature>
<keyword evidence="2" id="KW-0963">Cytoplasm</keyword>
<organism evidence="10 11">
    <name type="scientific">Acaulospora morrowiae</name>
    <dbReference type="NCBI Taxonomy" id="94023"/>
    <lineage>
        <taxon>Eukaryota</taxon>
        <taxon>Fungi</taxon>
        <taxon>Fungi incertae sedis</taxon>
        <taxon>Mucoromycota</taxon>
        <taxon>Glomeromycotina</taxon>
        <taxon>Glomeromycetes</taxon>
        <taxon>Diversisporales</taxon>
        <taxon>Acaulosporaceae</taxon>
        <taxon>Acaulospora</taxon>
    </lineage>
</organism>
<reference evidence="10" key="1">
    <citation type="submission" date="2021-06" db="EMBL/GenBank/DDBJ databases">
        <authorList>
            <person name="Kallberg Y."/>
            <person name="Tangrot J."/>
            <person name="Rosling A."/>
        </authorList>
    </citation>
    <scope>NUCLEOTIDE SEQUENCE</scope>
    <source>
        <strain evidence="10">CL551</strain>
    </source>
</reference>
<feature type="compositionally biased region" description="Basic and acidic residues" evidence="8">
    <location>
        <begin position="87"/>
        <end position="101"/>
    </location>
</feature>
<dbReference type="Pfam" id="PF20173">
    <property type="entry name" value="ZnF_RZ-type"/>
    <property type="match status" value="1"/>
</dbReference>
<evidence type="ECO:0000256" key="7">
    <source>
        <dbReference type="SAM" id="Coils"/>
    </source>
</evidence>
<dbReference type="GO" id="GO:0004842">
    <property type="term" value="F:ubiquitin-protein transferase activity"/>
    <property type="evidence" value="ECO:0007669"/>
    <property type="project" value="InterPro"/>
</dbReference>
<evidence type="ECO:0000313" key="11">
    <source>
        <dbReference type="Proteomes" id="UP000789342"/>
    </source>
</evidence>
<dbReference type="InterPro" id="IPR046439">
    <property type="entry name" value="ZF_RZ_dom"/>
</dbReference>
<feature type="compositionally biased region" description="Polar residues" evidence="8">
    <location>
        <begin position="4484"/>
        <end position="4497"/>
    </location>
</feature>
<dbReference type="PANTHER" id="PTHR22605:SF1">
    <property type="entry name" value="RZ-TYPE DOMAIN-CONTAINING PROTEIN"/>
    <property type="match status" value="1"/>
</dbReference>
<dbReference type="EMBL" id="CAJVPV010000240">
    <property type="protein sequence ID" value="CAG8448239.1"/>
    <property type="molecule type" value="Genomic_DNA"/>
</dbReference>
<feature type="region of interest" description="Disordered" evidence="8">
    <location>
        <begin position="4483"/>
        <end position="4557"/>
    </location>
</feature>
<evidence type="ECO:0000256" key="4">
    <source>
        <dbReference type="ARBA" id="ARBA00022771"/>
    </source>
</evidence>
<feature type="compositionally biased region" description="Basic and acidic residues" evidence="8">
    <location>
        <begin position="3774"/>
        <end position="3789"/>
    </location>
</feature>
<name>A0A9N8VED7_9GLOM</name>
<feature type="compositionally biased region" description="Basic residues" evidence="8">
    <location>
        <begin position="4539"/>
        <end position="4551"/>
    </location>
</feature>
<keyword evidence="4" id="KW-0863">Zinc-finger</keyword>
<dbReference type="InterPro" id="IPR027417">
    <property type="entry name" value="P-loop_NTPase"/>
</dbReference>
<evidence type="ECO:0000256" key="2">
    <source>
        <dbReference type="ARBA" id="ARBA00022490"/>
    </source>
</evidence>
<dbReference type="PROSITE" id="PS51981">
    <property type="entry name" value="ZF_RZ"/>
    <property type="match status" value="1"/>
</dbReference>
<dbReference type="OrthoDB" id="2400221at2759"/>
<evidence type="ECO:0000256" key="3">
    <source>
        <dbReference type="ARBA" id="ARBA00022723"/>
    </source>
</evidence>
<dbReference type="SUPFAM" id="SSF49452">
    <property type="entry name" value="Starch-binding domain-like"/>
    <property type="match status" value="1"/>
</dbReference>
<keyword evidence="5" id="KW-0862">Zinc</keyword>
<dbReference type="InterPro" id="IPR013784">
    <property type="entry name" value="Carb-bd-like_fold"/>
</dbReference>
<evidence type="ECO:0000259" key="9">
    <source>
        <dbReference type="PROSITE" id="PS51981"/>
    </source>
</evidence>
<feature type="compositionally biased region" description="Polar residues" evidence="8">
    <location>
        <begin position="4515"/>
        <end position="4538"/>
    </location>
</feature>
<keyword evidence="3" id="KW-0479">Metal-binding</keyword>
<keyword evidence="6" id="KW-0391">Immunity</keyword>